<dbReference type="Pfam" id="PF00501">
    <property type="entry name" value="AMP-binding"/>
    <property type="match status" value="1"/>
</dbReference>
<name>A0A8S1DX31_9INSE</name>
<keyword evidence="3" id="KW-0436">Ligase</keyword>
<feature type="domain" description="AMP-dependent synthetase/ligase" evidence="5">
    <location>
        <begin position="52"/>
        <end position="410"/>
    </location>
</feature>
<evidence type="ECO:0000259" key="6">
    <source>
        <dbReference type="Pfam" id="PF13193"/>
    </source>
</evidence>
<reference evidence="7 8" key="1">
    <citation type="submission" date="2020-04" db="EMBL/GenBank/DDBJ databases">
        <authorList>
            <person name="Alioto T."/>
            <person name="Alioto T."/>
            <person name="Gomez Garrido J."/>
        </authorList>
    </citation>
    <scope>NUCLEOTIDE SEQUENCE [LARGE SCALE GENOMIC DNA]</scope>
</reference>
<dbReference type="InterPro" id="IPR045851">
    <property type="entry name" value="AMP-bd_C_sf"/>
</dbReference>
<dbReference type="SUPFAM" id="SSF56801">
    <property type="entry name" value="Acetyl-CoA synthetase-like"/>
    <property type="match status" value="1"/>
</dbReference>
<evidence type="ECO:0000256" key="4">
    <source>
        <dbReference type="ARBA" id="ARBA00023140"/>
    </source>
</evidence>
<evidence type="ECO:0000259" key="5">
    <source>
        <dbReference type="Pfam" id="PF00501"/>
    </source>
</evidence>
<dbReference type="PANTHER" id="PTHR24096">
    <property type="entry name" value="LONG-CHAIN-FATTY-ACID--COA LIGASE"/>
    <property type="match status" value="1"/>
</dbReference>
<dbReference type="InterPro" id="IPR042099">
    <property type="entry name" value="ANL_N_sf"/>
</dbReference>
<dbReference type="InterPro" id="IPR020845">
    <property type="entry name" value="AMP-binding_CS"/>
</dbReference>
<dbReference type="Pfam" id="PF13193">
    <property type="entry name" value="AMP-binding_C"/>
    <property type="match status" value="1"/>
</dbReference>
<feature type="domain" description="AMP-binding enzyme C-terminal" evidence="6">
    <location>
        <begin position="463"/>
        <end position="536"/>
    </location>
</feature>
<dbReference type="Gene3D" id="3.40.50.12780">
    <property type="entry name" value="N-terminal domain of ligase-like"/>
    <property type="match status" value="1"/>
</dbReference>
<gene>
    <name evidence="7" type="ORF">CLODIP_2_CD06240</name>
</gene>
<evidence type="ECO:0000256" key="2">
    <source>
        <dbReference type="ARBA" id="ARBA00006432"/>
    </source>
</evidence>
<evidence type="ECO:0000313" key="7">
    <source>
        <dbReference type="EMBL" id="CAB3382634.1"/>
    </source>
</evidence>
<evidence type="ECO:0000256" key="3">
    <source>
        <dbReference type="ARBA" id="ARBA00022598"/>
    </source>
</evidence>
<sequence>MEGTEDIEIFKSILPCDPSKIPNVPLTDYIFKFLRKNLHVVADNPWLFDVCSGKKVLFKEVEELAKKVASGLARRGFSKGDIMYFVSFDIVDIGILQLAVWLLGGATRGSFQIEEPEEFQRQMNEVQCKFVAVDCETVQSIKKAISLANMDCTIINVGDADIGGALKFSELSNDDGTAFPENVEIDPKNDVLLICNTSGSTGTPKGVMHTHETVLSVMACFEGMLAESHDESILITASNFAISNAWTSSVYLATGNTMYCIGRYRKEEFLDHVLKFKPRKLFLYPYISSWLARSNELQKHDLSFIKDISLGGSVVDPTTMRLLQKAFPKAYINLAYASTETMGVSITLNSARFQLPLFGTSPDGEEMVASGVLLPLVQAKVIDLESKKLLGRNKLGKLYVKATHIMKGYLVHKGREPNRSCFDEEGWFDTGDVAFFDSTGQLFVRERVSSMFKYYMHFVNPSEIEAILQEHPAVQMACVIGVPNKETTNLAKAIVVLKEGNTTSEEELLKLVADKLPFYKHLHGGLQFVDSLPENKGRKLDRIAITKIFARA</sequence>
<evidence type="ECO:0000313" key="8">
    <source>
        <dbReference type="Proteomes" id="UP000494165"/>
    </source>
</evidence>
<dbReference type="OrthoDB" id="10253869at2759"/>
<dbReference type="AlphaFoldDB" id="A0A8S1DX31"/>
<comment type="similarity">
    <text evidence="2">Belongs to the ATP-dependent AMP-binding enzyme family.</text>
</comment>
<dbReference type="PROSITE" id="PS00455">
    <property type="entry name" value="AMP_BINDING"/>
    <property type="match status" value="1"/>
</dbReference>
<evidence type="ECO:0008006" key="9">
    <source>
        <dbReference type="Google" id="ProtNLM"/>
    </source>
</evidence>
<dbReference type="GO" id="GO:0016405">
    <property type="term" value="F:CoA-ligase activity"/>
    <property type="evidence" value="ECO:0007669"/>
    <property type="project" value="TreeGrafter"/>
</dbReference>
<protein>
    <recommendedName>
        <fullName evidence="9">AMP-dependent synthetase/ligase domain-containing protein</fullName>
    </recommendedName>
</protein>
<dbReference type="Gene3D" id="3.30.300.30">
    <property type="match status" value="1"/>
</dbReference>
<keyword evidence="8" id="KW-1185">Reference proteome</keyword>
<proteinExistence type="inferred from homology"/>
<evidence type="ECO:0000256" key="1">
    <source>
        <dbReference type="ARBA" id="ARBA00004275"/>
    </source>
</evidence>
<dbReference type="InterPro" id="IPR025110">
    <property type="entry name" value="AMP-bd_C"/>
</dbReference>
<dbReference type="Proteomes" id="UP000494165">
    <property type="component" value="Unassembled WGS sequence"/>
</dbReference>
<dbReference type="PANTHER" id="PTHR24096:SF149">
    <property type="entry name" value="AMP-BINDING DOMAIN-CONTAINING PROTEIN-RELATED"/>
    <property type="match status" value="1"/>
</dbReference>
<accession>A0A8S1DX31</accession>
<organism evidence="7 8">
    <name type="scientific">Cloeon dipterum</name>
    <dbReference type="NCBI Taxonomy" id="197152"/>
    <lineage>
        <taxon>Eukaryota</taxon>
        <taxon>Metazoa</taxon>
        <taxon>Ecdysozoa</taxon>
        <taxon>Arthropoda</taxon>
        <taxon>Hexapoda</taxon>
        <taxon>Insecta</taxon>
        <taxon>Pterygota</taxon>
        <taxon>Palaeoptera</taxon>
        <taxon>Ephemeroptera</taxon>
        <taxon>Pisciforma</taxon>
        <taxon>Baetidae</taxon>
        <taxon>Cloeon</taxon>
    </lineage>
</organism>
<comment type="subcellular location">
    <subcellularLocation>
        <location evidence="1">Peroxisome</location>
    </subcellularLocation>
</comment>
<dbReference type="EMBL" id="CADEPI010000278">
    <property type="protein sequence ID" value="CAB3382634.1"/>
    <property type="molecule type" value="Genomic_DNA"/>
</dbReference>
<keyword evidence="4" id="KW-0576">Peroxisome</keyword>
<comment type="caution">
    <text evidence="7">The sequence shown here is derived from an EMBL/GenBank/DDBJ whole genome shotgun (WGS) entry which is preliminary data.</text>
</comment>
<dbReference type="InterPro" id="IPR000873">
    <property type="entry name" value="AMP-dep_synth/lig_dom"/>
</dbReference>
<dbReference type="GO" id="GO:0005777">
    <property type="term" value="C:peroxisome"/>
    <property type="evidence" value="ECO:0007669"/>
    <property type="project" value="UniProtKB-SubCell"/>
</dbReference>